<sequence length="1102" mass="122222">MAALPLRREHFEIAIICVLETEGNAIEALFTETFCGLGKAEHDENFYVTGIFGGKPVVLVAPRNMGVLNAADAVNHMRLSFTKIRLALVTGVAGGAPHTPKGGEILLGDVLISTQVLQSDFGRMYAGGIKIREGPADGLGPPRQELANFLKYLQRDKCVQNLTQRINEGIAEETLAGFSYPGHGNDHLFPREYPHRHRGDHVACKCEGCLTADDPVCDAAQESRCAALQCDAGQCILRKRVRDCVEPTDIGSGLSQHQLLQKRDTGPTSGPALPARIHFGAIASSSQVLKSSTVRDELAKTRKVIGFEMEGAGCWAIFPTIVVKSVCDYADGHKDKQWQPYASALAACCAREIVEKWQTSQTMGLPIPHGVGSIDGLSNLQVAPSYMTPDQNALREAILTGLFVMNPPDDLYAVNQRIRNGLGHAPGTCQWIQEHASFKKWLDHPTPQILSLVGPPGIGKSTLSTFILSFLQHKVPGCRRSSPAFFFCDAAVATRRTYLSVVRSILWQLLKQGPGLLPTELVSDYHMQGSALFANVQALSRHLFALLHTSAGETTILVDGLDEIENSSRTNVFQFFTRLCRGRPSQDAKPDVRIILTHHPGRFPNHANQSPDSFQIINIDQEWVVERDVYEYIDAEISELSATLDWDEEITEDVRRTLQERSGSTFLWAALALRSLQDARSDNVLDRLEDLPPGLDAMYERLLRDIPHRERPTAAFALHCVVANVSHLTEITLGAMLACLEGAKSGNHFPAARRTRQLRTAWKSCQAFLRVEGLRSLRSIHQSVEYFFQEKTLPEDLVQFRFDRSHTLSLVTRICENYLASPTILRFKADIQNAIHGSRFASNNQETHAGVAHGEFVVDQLMSSGDVQQAKQFINATRYLVASYDNRTYLHCLAEFNVACAVRLLLDAGDEPLDLDSWDNAPLHVAAEAGSFESVKLLFNALPSSLLANDRFIEEALIGAVNASCARSLRLVIVGSGVEKVHRDQVWASLLQRNSLHIRDCAFKYPLNFAREMQTLNAAAAFDSLEHGYGDGFELRGRSLAGWRFGSAVDEWEECWSKVQPKYRKIVKILDEAHARFDAARYLEQESEDGWTDTDMDSEDAD</sequence>
<dbReference type="Gene3D" id="3.40.50.300">
    <property type="entry name" value="P-loop containing nucleotide triphosphate hydrolases"/>
    <property type="match status" value="1"/>
</dbReference>
<protein>
    <recommendedName>
        <fullName evidence="2">AAA+ ATPase domain-containing protein</fullName>
    </recommendedName>
</protein>
<dbReference type="InterPro" id="IPR003593">
    <property type="entry name" value="AAA+_ATPase"/>
</dbReference>
<dbReference type="InterPro" id="IPR002110">
    <property type="entry name" value="Ankyrin_rpt"/>
</dbReference>
<proteinExistence type="predicted"/>
<comment type="caution">
    <text evidence="3">The sequence shown here is derived from an EMBL/GenBank/DDBJ whole genome shotgun (WGS) entry which is preliminary data.</text>
</comment>
<dbReference type="InterPro" id="IPR036770">
    <property type="entry name" value="Ankyrin_rpt-contain_sf"/>
</dbReference>
<gene>
    <name evidence="3" type="ORF">PRZ48_012657</name>
</gene>
<dbReference type="SMART" id="SM00382">
    <property type="entry name" value="AAA"/>
    <property type="match status" value="1"/>
</dbReference>
<dbReference type="PANTHER" id="PTHR10039:SF14">
    <property type="entry name" value="NACHT DOMAIN-CONTAINING PROTEIN"/>
    <property type="match status" value="1"/>
</dbReference>
<evidence type="ECO:0000256" key="1">
    <source>
        <dbReference type="ARBA" id="ARBA00022737"/>
    </source>
</evidence>
<dbReference type="EMBL" id="JAXOVC010000010">
    <property type="protein sequence ID" value="KAK4496675.1"/>
    <property type="molecule type" value="Genomic_DNA"/>
</dbReference>
<dbReference type="InterPro" id="IPR000845">
    <property type="entry name" value="Nucleoside_phosphorylase_d"/>
</dbReference>
<evidence type="ECO:0000313" key="4">
    <source>
        <dbReference type="Proteomes" id="UP001305779"/>
    </source>
</evidence>
<dbReference type="SUPFAM" id="SSF52540">
    <property type="entry name" value="P-loop containing nucleoside triphosphate hydrolases"/>
    <property type="match status" value="1"/>
</dbReference>
<dbReference type="PANTHER" id="PTHR10039">
    <property type="entry name" value="AMELOGENIN"/>
    <property type="match status" value="1"/>
</dbReference>
<reference evidence="3 4" key="1">
    <citation type="journal article" date="2023" name="G3 (Bethesda)">
        <title>A chromosome-level genome assembly of Zasmidium syzygii isolated from banana leaves.</title>
        <authorList>
            <person name="van Westerhoven A.C."/>
            <person name="Mehrabi R."/>
            <person name="Talebi R."/>
            <person name="Steentjes M.B.F."/>
            <person name="Corcolon B."/>
            <person name="Chong P.A."/>
            <person name="Kema G.H.J."/>
            <person name="Seidl M.F."/>
        </authorList>
    </citation>
    <scope>NUCLEOTIDE SEQUENCE [LARGE SCALE GENOMIC DNA]</scope>
    <source>
        <strain evidence="3 4">P124</strain>
    </source>
</reference>
<evidence type="ECO:0000313" key="3">
    <source>
        <dbReference type="EMBL" id="KAK4496675.1"/>
    </source>
</evidence>
<dbReference type="SUPFAM" id="SSF53167">
    <property type="entry name" value="Purine and uridine phosphorylases"/>
    <property type="match status" value="1"/>
</dbReference>
<dbReference type="Gene3D" id="3.40.50.1580">
    <property type="entry name" value="Nucleoside phosphorylase domain"/>
    <property type="match status" value="1"/>
</dbReference>
<dbReference type="Proteomes" id="UP001305779">
    <property type="component" value="Unassembled WGS sequence"/>
</dbReference>
<dbReference type="Pfam" id="PF01048">
    <property type="entry name" value="PNP_UDP_1"/>
    <property type="match status" value="1"/>
</dbReference>
<name>A0ABR0E609_ZASCE</name>
<dbReference type="Pfam" id="PF12796">
    <property type="entry name" value="Ank_2"/>
    <property type="match status" value="1"/>
</dbReference>
<dbReference type="InterPro" id="IPR027417">
    <property type="entry name" value="P-loop_NTPase"/>
</dbReference>
<dbReference type="InterPro" id="IPR056884">
    <property type="entry name" value="NPHP3-like_N"/>
</dbReference>
<evidence type="ECO:0000259" key="2">
    <source>
        <dbReference type="SMART" id="SM00382"/>
    </source>
</evidence>
<keyword evidence="1" id="KW-0677">Repeat</keyword>
<dbReference type="SUPFAM" id="SSF48403">
    <property type="entry name" value="Ankyrin repeat"/>
    <property type="match status" value="1"/>
</dbReference>
<dbReference type="InterPro" id="IPR035994">
    <property type="entry name" value="Nucleoside_phosphorylase_sf"/>
</dbReference>
<keyword evidence="4" id="KW-1185">Reference proteome</keyword>
<dbReference type="Pfam" id="PF24883">
    <property type="entry name" value="NPHP3_N"/>
    <property type="match status" value="1"/>
</dbReference>
<feature type="domain" description="AAA+ ATPase" evidence="2">
    <location>
        <begin position="446"/>
        <end position="620"/>
    </location>
</feature>
<organism evidence="3 4">
    <name type="scientific">Zasmidium cellare</name>
    <name type="common">Wine cellar mold</name>
    <name type="synonym">Racodium cellare</name>
    <dbReference type="NCBI Taxonomy" id="395010"/>
    <lineage>
        <taxon>Eukaryota</taxon>
        <taxon>Fungi</taxon>
        <taxon>Dikarya</taxon>
        <taxon>Ascomycota</taxon>
        <taxon>Pezizomycotina</taxon>
        <taxon>Dothideomycetes</taxon>
        <taxon>Dothideomycetidae</taxon>
        <taxon>Mycosphaerellales</taxon>
        <taxon>Mycosphaerellaceae</taxon>
        <taxon>Zasmidium</taxon>
    </lineage>
</organism>
<accession>A0ABR0E609</accession>
<dbReference type="Gene3D" id="1.25.40.20">
    <property type="entry name" value="Ankyrin repeat-containing domain"/>
    <property type="match status" value="1"/>
</dbReference>